<dbReference type="PROSITE" id="PS00794">
    <property type="entry name" value="HPPK"/>
    <property type="match status" value="1"/>
</dbReference>
<accession>A0ABR9XNS7</accession>
<evidence type="ECO:0000259" key="13">
    <source>
        <dbReference type="PROSITE" id="PS00794"/>
    </source>
</evidence>
<evidence type="ECO:0000256" key="3">
    <source>
        <dbReference type="ARBA" id="ARBA00013253"/>
    </source>
</evidence>
<sequence length="170" mass="19070">MKPHRAFIGAGSNIGNRLAYLREACSRLNAHPGLQVTAMSPVYRSEPLGITEQPEFLNMVIQVSTSLTPHEILRCCSEIELALGRPADHVKWGPRVLDLDLLFYDELIVDTPDLTVPHPLMQERKFVLLPLLDLANPLHPVLHTTVRELLDICPDRSSVVRTDLKLKNPS</sequence>
<gene>
    <name evidence="14" type="primary">folK</name>
    <name evidence="14" type="ORF">INT08_00625</name>
</gene>
<dbReference type="RefSeq" id="WP_114608765.1">
    <property type="nucleotide sequence ID" value="NZ_JABVZQ010000002.1"/>
</dbReference>
<dbReference type="CDD" id="cd00483">
    <property type="entry name" value="HPPK"/>
    <property type="match status" value="1"/>
</dbReference>
<evidence type="ECO:0000256" key="9">
    <source>
        <dbReference type="ARBA" id="ARBA00022909"/>
    </source>
</evidence>
<protein>
    <recommendedName>
        <fullName evidence="4">2-amino-4-hydroxy-6-hydroxymethyldihydropteridine pyrophosphokinase</fullName>
        <ecNumber evidence="3">2.7.6.3</ecNumber>
    </recommendedName>
    <alternativeName>
        <fullName evidence="11">6-hydroxymethyl-7,8-dihydropterin pyrophosphokinase</fullName>
    </alternativeName>
    <alternativeName>
        <fullName evidence="12">7,8-dihydro-6-hydroxymethylpterin-pyrophosphokinase</fullName>
    </alternativeName>
</protein>
<dbReference type="InterPro" id="IPR000550">
    <property type="entry name" value="Hppk"/>
</dbReference>
<keyword evidence="15" id="KW-1185">Reference proteome</keyword>
<evidence type="ECO:0000256" key="5">
    <source>
        <dbReference type="ARBA" id="ARBA00022679"/>
    </source>
</evidence>
<evidence type="ECO:0000256" key="10">
    <source>
        <dbReference type="ARBA" id="ARBA00029409"/>
    </source>
</evidence>
<comment type="similarity">
    <text evidence="2">Belongs to the HPPK family.</text>
</comment>
<evidence type="ECO:0000256" key="6">
    <source>
        <dbReference type="ARBA" id="ARBA00022741"/>
    </source>
</evidence>
<dbReference type="Proteomes" id="UP000619838">
    <property type="component" value="Unassembled WGS sequence"/>
</dbReference>
<dbReference type="PANTHER" id="PTHR43071">
    <property type="entry name" value="2-AMINO-4-HYDROXY-6-HYDROXYMETHYLDIHYDROPTERIDINE PYROPHOSPHOKINASE"/>
    <property type="match status" value="1"/>
</dbReference>
<dbReference type="NCBIfam" id="TIGR01498">
    <property type="entry name" value="folK"/>
    <property type="match status" value="1"/>
</dbReference>
<dbReference type="PANTHER" id="PTHR43071:SF1">
    <property type="entry name" value="2-AMINO-4-HYDROXY-6-HYDROXYMETHYLDIHYDROPTERIDINE PYROPHOSPHOKINASE"/>
    <property type="match status" value="1"/>
</dbReference>
<dbReference type="EC" id="2.7.6.3" evidence="3"/>
<dbReference type="InterPro" id="IPR035907">
    <property type="entry name" value="Hppk_sf"/>
</dbReference>
<dbReference type="SUPFAM" id="SSF55083">
    <property type="entry name" value="6-hydroxymethyl-7,8-dihydropterin pyrophosphokinase, HPPK"/>
    <property type="match status" value="1"/>
</dbReference>
<dbReference type="Gene3D" id="3.30.70.560">
    <property type="entry name" value="7,8-Dihydro-6-hydroxymethylpterin-pyrophosphokinase HPPK"/>
    <property type="match status" value="1"/>
</dbReference>
<feature type="domain" description="7,8-dihydro-6-hydroxymethylpterin-pyrophosphokinase" evidence="13">
    <location>
        <begin position="91"/>
        <end position="102"/>
    </location>
</feature>
<keyword evidence="9" id="KW-0289">Folate biosynthesis</keyword>
<organism evidence="14 15">
    <name type="scientific">Prosthecochloris ethylica</name>
    <dbReference type="NCBI Taxonomy" id="2743976"/>
    <lineage>
        <taxon>Bacteria</taxon>
        <taxon>Pseudomonadati</taxon>
        <taxon>Chlorobiota</taxon>
        <taxon>Chlorobiia</taxon>
        <taxon>Chlorobiales</taxon>
        <taxon>Chlorobiaceae</taxon>
        <taxon>Prosthecochloris</taxon>
    </lineage>
</organism>
<dbReference type="EMBL" id="JADGII010000001">
    <property type="protein sequence ID" value="MBF0635685.1"/>
    <property type="molecule type" value="Genomic_DNA"/>
</dbReference>
<dbReference type="Pfam" id="PF01288">
    <property type="entry name" value="HPPK"/>
    <property type="match status" value="1"/>
</dbReference>
<evidence type="ECO:0000256" key="7">
    <source>
        <dbReference type="ARBA" id="ARBA00022777"/>
    </source>
</evidence>
<evidence type="ECO:0000256" key="2">
    <source>
        <dbReference type="ARBA" id="ARBA00005810"/>
    </source>
</evidence>
<evidence type="ECO:0000256" key="11">
    <source>
        <dbReference type="ARBA" id="ARBA00029766"/>
    </source>
</evidence>
<evidence type="ECO:0000256" key="8">
    <source>
        <dbReference type="ARBA" id="ARBA00022840"/>
    </source>
</evidence>
<evidence type="ECO:0000256" key="12">
    <source>
        <dbReference type="ARBA" id="ARBA00033413"/>
    </source>
</evidence>
<proteinExistence type="inferred from homology"/>
<dbReference type="GO" id="GO:0003848">
    <property type="term" value="F:2-amino-4-hydroxy-6-hydroxymethyldihydropteridine diphosphokinase activity"/>
    <property type="evidence" value="ECO:0007669"/>
    <property type="project" value="UniProtKB-EC"/>
</dbReference>
<evidence type="ECO:0000256" key="1">
    <source>
        <dbReference type="ARBA" id="ARBA00005051"/>
    </source>
</evidence>
<evidence type="ECO:0000256" key="4">
    <source>
        <dbReference type="ARBA" id="ARBA00016218"/>
    </source>
</evidence>
<evidence type="ECO:0000313" key="15">
    <source>
        <dbReference type="Proteomes" id="UP000619838"/>
    </source>
</evidence>
<reference evidence="14 15" key="1">
    <citation type="journal article" date="2020" name="Microorganisms">
        <title>Simultaneous Genome Sequencing of Prosthecochloris ethylica and Desulfuromonas acetoxidans within a Syntrophic Mixture Reveals Unique Pili and Protein Interactions.</title>
        <authorList>
            <person name="Kyndt J.A."/>
            <person name="Van Beeumen J.J."/>
            <person name="Meyer T.E."/>
        </authorList>
    </citation>
    <scope>NUCLEOTIDE SEQUENCE [LARGE SCALE GENOMIC DNA]</scope>
    <source>
        <strain evidence="14 15">N3</strain>
    </source>
</reference>
<keyword evidence="8" id="KW-0067">ATP-binding</keyword>
<comment type="caution">
    <text evidence="14">The sequence shown here is derived from an EMBL/GenBank/DDBJ whole genome shotgun (WGS) entry which is preliminary data.</text>
</comment>
<name>A0ABR9XNS7_9CHLB</name>
<comment type="function">
    <text evidence="10">Catalyzes the transfer of pyrophosphate from adenosine triphosphate (ATP) to 6-hydroxymethyl-7,8-dihydropterin, an enzymatic step in folate biosynthesis pathway.</text>
</comment>
<keyword evidence="7" id="KW-0418">Kinase</keyword>
<keyword evidence="6" id="KW-0547">Nucleotide-binding</keyword>
<evidence type="ECO:0000313" key="14">
    <source>
        <dbReference type="EMBL" id="MBF0635685.1"/>
    </source>
</evidence>
<comment type="pathway">
    <text evidence="1">Cofactor biosynthesis; tetrahydrofolate biosynthesis; 2-amino-4-hydroxy-6-hydroxymethyl-7,8-dihydropteridine diphosphate from 7,8-dihydroneopterin triphosphate: step 4/4.</text>
</comment>
<keyword evidence="5 14" id="KW-0808">Transferase</keyword>